<keyword evidence="2" id="KW-1185">Reference proteome</keyword>
<gene>
    <name evidence="1" type="ORF">ACFQ41_03325</name>
</gene>
<proteinExistence type="predicted"/>
<dbReference type="EMBL" id="JBHTOA010000016">
    <property type="protein sequence ID" value="MFD1398336.1"/>
    <property type="molecule type" value="Genomic_DNA"/>
</dbReference>
<evidence type="ECO:0000313" key="1">
    <source>
        <dbReference type="EMBL" id="MFD1398336.1"/>
    </source>
</evidence>
<evidence type="ECO:0000313" key="2">
    <source>
        <dbReference type="Proteomes" id="UP001597199"/>
    </source>
</evidence>
<evidence type="ECO:0008006" key="3">
    <source>
        <dbReference type="Google" id="ProtNLM"/>
    </source>
</evidence>
<protein>
    <recommendedName>
        <fullName evidence="3">Mga helix-turn-helix domain-containing protein</fullName>
    </recommendedName>
</protein>
<dbReference type="Proteomes" id="UP001597199">
    <property type="component" value="Unassembled WGS sequence"/>
</dbReference>
<accession>A0ABW4BDP0</accession>
<organism evidence="1 2">
    <name type="scientific">Lacticaseibacillus suilingensis</name>
    <dbReference type="NCBI Taxonomy" id="2799577"/>
    <lineage>
        <taxon>Bacteria</taxon>
        <taxon>Bacillati</taxon>
        <taxon>Bacillota</taxon>
        <taxon>Bacilli</taxon>
        <taxon>Lactobacillales</taxon>
        <taxon>Lactobacillaceae</taxon>
        <taxon>Lacticaseibacillus</taxon>
    </lineage>
</organism>
<reference evidence="2" key="1">
    <citation type="journal article" date="2019" name="Int. J. Syst. Evol. Microbiol.">
        <title>The Global Catalogue of Microorganisms (GCM) 10K type strain sequencing project: providing services to taxonomists for standard genome sequencing and annotation.</title>
        <authorList>
            <consortium name="The Broad Institute Genomics Platform"/>
            <consortium name="The Broad Institute Genome Sequencing Center for Infectious Disease"/>
            <person name="Wu L."/>
            <person name="Ma J."/>
        </authorList>
    </citation>
    <scope>NUCLEOTIDE SEQUENCE [LARGE SCALE GENOMIC DNA]</scope>
    <source>
        <strain evidence="2">CCM 9110</strain>
    </source>
</reference>
<sequence>MDEAALFNQEDATNFRVLQKLSAQPSLLMATERIQAEFGQTKYKLNKMFDTLNADLVEVSDDTPSYLDDLDKGHWRGHHLTKVVMQRLRLLYLQRSYLFTVFEYQYFFSNRYPKTAYMRDHYISNAKFYETAEHLKHLLKQEEFLPPHPAEDEEFATRLALFQLYFVAYNGVASPFAELEGTVAQITRLLESQFHHTLMPTQVTKLQFFLKIWLLRMLNGQHTGKALPGSQTIASHPDQLNGLHRILPASFGLDDHELDYLYAFLVTWHYLPAAEEKAALAGAQLPVADHLTKDFLQLIADYHLLDEPAHENAAIEAALQGLHVQITTFYLAPTTFIDDDQISFFRNLYPAFDHLILTFIARLRATPAPQLNHTMAVNLYFSYMFTLINYLPAAIVRDRVYVCVDFAQGQIYSDYIARTLRSFDNAFIVIESRLSRNTDVYLSDFHDDHLNIAQVTWANPPTSTDWQELAELTIQIKQAKMVAIPESVPDPFDLAGKESPDDSTEK</sequence>
<name>A0ABW4BDP0_9LACO</name>
<comment type="caution">
    <text evidence="1">The sequence shown here is derived from an EMBL/GenBank/DDBJ whole genome shotgun (WGS) entry which is preliminary data.</text>
</comment>
<dbReference type="RefSeq" id="WP_204117806.1">
    <property type="nucleotide sequence ID" value="NZ_BOLV01000001.1"/>
</dbReference>